<dbReference type="InterPro" id="IPR014942">
    <property type="entry name" value="AbiEii"/>
</dbReference>
<accession>A0ABX4MFW7</accession>
<keyword evidence="2" id="KW-1185">Reference proteome</keyword>
<reference evidence="1 2" key="1">
    <citation type="submission" date="2017-10" db="EMBL/GenBank/DDBJ databases">
        <title>Draft genome sequence of cellulolytic Actinomyces sp CtC72 isolated from cattle rumen fluid.</title>
        <authorList>
            <person name="Joshi A.J."/>
            <person name="Vasudevan G."/>
            <person name="Lanjekar V.B."/>
            <person name="Hivarkar S."/>
            <person name="Engineer A."/>
            <person name="Pore S.D."/>
            <person name="Dhakephalkar P.K."/>
            <person name="Dagar S."/>
        </authorList>
    </citation>
    <scope>NUCLEOTIDE SEQUENCE [LARGE SCALE GENOMIC DNA]</scope>
    <source>
        <strain evidence="2">CtC72</strain>
    </source>
</reference>
<dbReference type="Gene3D" id="3.30.460.40">
    <property type="match status" value="1"/>
</dbReference>
<proteinExistence type="predicted"/>
<name>A0ABX4MFW7_9ACTO</name>
<gene>
    <name evidence="1" type="ORF">BW737_005410</name>
</gene>
<dbReference type="EMBL" id="MTPX02000034">
    <property type="protein sequence ID" value="PHP53047.1"/>
    <property type="molecule type" value="Genomic_DNA"/>
</dbReference>
<evidence type="ECO:0000313" key="2">
    <source>
        <dbReference type="Proteomes" id="UP000194577"/>
    </source>
</evidence>
<dbReference type="Pfam" id="PF08843">
    <property type="entry name" value="AbiEii"/>
    <property type="match status" value="1"/>
</dbReference>
<comment type="caution">
    <text evidence="1">The sequence shown here is derived from an EMBL/GenBank/DDBJ whole genome shotgun (WGS) entry which is preliminary data.</text>
</comment>
<protein>
    <submittedName>
        <fullName evidence="1">Nucleotidyl transferase AbiEii/AbiGii toxin family protein</fullName>
    </submittedName>
</protein>
<keyword evidence="1" id="KW-0808">Transferase</keyword>
<dbReference type="GO" id="GO:0016740">
    <property type="term" value="F:transferase activity"/>
    <property type="evidence" value="ECO:0007669"/>
    <property type="project" value="UniProtKB-KW"/>
</dbReference>
<dbReference type="RefSeq" id="WP_086615930.1">
    <property type="nucleotide sequence ID" value="NZ_MTPX02000034.1"/>
</dbReference>
<sequence length="294" mass="32581">MRDSSYKESVTQRLSNEGRRLGVDPNVIIKRFAFQRLLARFATDPRWVLKGGYAMELRLGLHARTTKDLDLVVHGIQNGLTAVAVQDLIDEVLDQDLGDRVTFRVGLPKTATADGNAGETWRVVTRALLDNSEICSVRLDVMTNAVDMGDTADRLRVEPTLPELQGCEAVTIAAIDPNQQAAEKLHACARTYAHDRPSSRVKDLVDLVLLVEAGLLVSKRLGDALRRVFDARDGRLPPRSLPNPPDFWRTSYEQMAAELRLEASKYDDAIALISGTYQRALIHVPGDINSNGKE</sequence>
<dbReference type="Proteomes" id="UP000194577">
    <property type="component" value="Unassembled WGS sequence"/>
</dbReference>
<evidence type="ECO:0000313" key="1">
    <source>
        <dbReference type="EMBL" id="PHP53047.1"/>
    </source>
</evidence>
<organism evidence="1 2">
    <name type="scientific">Actinomyces ruminis</name>
    <dbReference type="NCBI Taxonomy" id="1937003"/>
    <lineage>
        <taxon>Bacteria</taxon>
        <taxon>Bacillati</taxon>
        <taxon>Actinomycetota</taxon>
        <taxon>Actinomycetes</taxon>
        <taxon>Actinomycetales</taxon>
        <taxon>Actinomycetaceae</taxon>
        <taxon>Actinomyces</taxon>
    </lineage>
</organism>